<dbReference type="RefSeq" id="WP_085444330.1">
    <property type="nucleotide sequence ID" value="NZ_LVJN01000020.1"/>
</dbReference>
<evidence type="ECO:0000313" key="2">
    <source>
        <dbReference type="EMBL" id="OSM01813.1"/>
    </source>
</evidence>
<comment type="caution">
    <text evidence="2">The sequence shown here is derived from an EMBL/GenBank/DDBJ whole genome shotgun (WGS) entry which is preliminary data.</text>
</comment>
<dbReference type="EMBL" id="LVJN01000020">
    <property type="protein sequence ID" value="OSM01813.1"/>
    <property type="molecule type" value="Genomic_DNA"/>
</dbReference>
<reference evidence="2 3" key="1">
    <citation type="journal article" date="2016" name="BMC Genomics">
        <title>Combined genomic and structural analyses of a cultured magnetotactic bacterium reveals its niche adaptation to a dynamic environment.</title>
        <authorList>
            <person name="Araujo A.C."/>
            <person name="Morillo V."/>
            <person name="Cypriano J."/>
            <person name="Teixeira L.C."/>
            <person name="Leao P."/>
            <person name="Lyra S."/>
            <person name="Almeida L.G."/>
            <person name="Bazylinski D.A."/>
            <person name="Vasconcellos A.T."/>
            <person name="Abreu F."/>
            <person name="Lins U."/>
        </authorList>
    </citation>
    <scope>NUCLEOTIDE SEQUENCE [LARGE SCALE GENOMIC DNA]</scope>
    <source>
        <strain evidence="2 3">IT-1</strain>
    </source>
</reference>
<feature type="compositionally biased region" description="Acidic residues" evidence="1">
    <location>
        <begin position="134"/>
        <end position="164"/>
    </location>
</feature>
<keyword evidence="3" id="KW-1185">Reference proteome</keyword>
<organism evidence="2 3">
    <name type="scientific">Magnetofaba australis IT-1</name>
    <dbReference type="NCBI Taxonomy" id="1434232"/>
    <lineage>
        <taxon>Bacteria</taxon>
        <taxon>Pseudomonadati</taxon>
        <taxon>Pseudomonadota</taxon>
        <taxon>Magnetococcia</taxon>
        <taxon>Magnetococcales</taxon>
        <taxon>Magnetococcaceae</taxon>
        <taxon>Magnetofaba</taxon>
    </lineage>
</organism>
<evidence type="ECO:0000313" key="3">
    <source>
        <dbReference type="Proteomes" id="UP000194003"/>
    </source>
</evidence>
<name>A0A1Y2K1C8_9PROT</name>
<feature type="compositionally biased region" description="Basic and acidic residues" evidence="1">
    <location>
        <begin position="165"/>
        <end position="175"/>
    </location>
</feature>
<feature type="compositionally biased region" description="Acidic residues" evidence="1">
    <location>
        <begin position="176"/>
        <end position="188"/>
    </location>
</feature>
<protein>
    <submittedName>
        <fullName evidence="2">Uncharacterized protein</fullName>
    </submittedName>
</protein>
<dbReference type="AlphaFoldDB" id="A0A1Y2K1C8"/>
<dbReference type="Proteomes" id="UP000194003">
    <property type="component" value="Unassembled WGS sequence"/>
</dbReference>
<accession>A0A1Y2K1C8</accession>
<sequence length="212" mass="23485">MESLDRPGSDAIRADDLPDVSLTNAAFLAGVAPEALRRLLAIAAVKPQDNEINLGELIRAAFLALTTKETQTAMLRLQLHAALEREKSLVEALQQQIGDNFILKLDLDGSDATDPIHAGASSDDEETAFEIDFDDDDDDEDAEDAVGDDVDGADDDDDEDDEDDFNVRYVEKALDEAPEIDDDDDDDTFAVNQDKKKKKKKKKKGRKTDFRW</sequence>
<proteinExistence type="predicted"/>
<gene>
    <name evidence="2" type="ORF">MAIT1_01852</name>
</gene>
<feature type="region of interest" description="Disordered" evidence="1">
    <location>
        <begin position="134"/>
        <end position="212"/>
    </location>
</feature>
<evidence type="ECO:0000256" key="1">
    <source>
        <dbReference type="SAM" id="MobiDB-lite"/>
    </source>
</evidence>
<feature type="compositionally biased region" description="Basic residues" evidence="1">
    <location>
        <begin position="195"/>
        <end position="206"/>
    </location>
</feature>